<dbReference type="PANTHER" id="PTHR30008">
    <property type="entry name" value="EXODEOXYRIBONUCLEASE 7 LARGE SUBUNIT"/>
    <property type="match status" value="1"/>
</dbReference>
<evidence type="ECO:0000256" key="1">
    <source>
        <dbReference type="HAMAP-Rule" id="MF_00378"/>
    </source>
</evidence>
<evidence type="ECO:0000256" key="2">
    <source>
        <dbReference type="RuleBase" id="RU004355"/>
    </source>
</evidence>
<dbReference type="GO" id="GO:0008855">
    <property type="term" value="F:exodeoxyribonuclease VII activity"/>
    <property type="evidence" value="ECO:0007669"/>
    <property type="project" value="UniProtKB-UniRule"/>
</dbReference>
<accession>A0A6G7PV19</accession>
<comment type="subunit">
    <text evidence="1">Heterooligomer composed of large and small subunits.</text>
</comment>
<dbReference type="EC" id="3.1.11.6" evidence="1"/>
<protein>
    <recommendedName>
        <fullName evidence="1">Exodeoxyribonuclease 7 large subunit</fullName>
        <ecNumber evidence="1">3.1.11.6</ecNumber>
    </recommendedName>
    <alternativeName>
        <fullName evidence="1">Exodeoxyribonuclease VII large subunit</fullName>
        <shortName evidence="1">Exonuclease VII large subunit</shortName>
    </alternativeName>
</protein>
<dbReference type="GO" id="GO:0005737">
    <property type="term" value="C:cytoplasm"/>
    <property type="evidence" value="ECO:0007669"/>
    <property type="project" value="UniProtKB-SubCell"/>
</dbReference>
<evidence type="ECO:0000259" key="3">
    <source>
        <dbReference type="Pfam" id="PF02601"/>
    </source>
</evidence>
<dbReference type="CDD" id="cd04489">
    <property type="entry name" value="ExoVII_LU_OBF"/>
    <property type="match status" value="1"/>
</dbReference>
<keyword evidence="1 2" id="KW-0378">Hydrolase</keyword>
<dbReference type="EMBL" id="CP048877">
    <property type="protein sequence ID" value="QIJ71273.1"/>
    <property type="molecule type" value="Genomic_DNA"/>
</dbReference>
<reference evidence="5 6" key="1">
    <citation type="submission" date="2020-02" db="EMBL/GenBank/DDBJ databases">
        <title>Genome analysis of Thermosulfuriphilus ammonigenes ST65T, an anaerobic thermophilic chemolithoautotrophic bacterium isolated from a deep-sea hydrothermal vent.</title>
        <authorList>
            <person name="Slobodkina G."/>
            <person name="Allioux M."/>
            <person name="Merkel A."/>
            <person name="Alain K."/>
            <person name="Jebbar M."/>
            <person name="Slobodkin A."/>
        </authorList>
    </citation>
    <scope>NUCLEOTIDE SEQUENCE [LARGE SCALE GENOMIC DNA]</scope>
    <source>
        <strain evidence="5 6">ST65</strain>
    </source>
</reference>
<dbReference type="Pfam" id="PF13742">
    <property type="entry name" value="tRNA_anti_2"/>
    <property type="match status" value="1"/>
</dbReference>
<dbReference type="PANTHER" id="PTHR30008:SF0">
    <property type="entry name" value="EXODEOXYRIBONUCLEASE 7 LARGE SUBUNIT"/>
    <property type="match status" value="1"/>
</dbReference>
<dbReference type="Pfam" id="PF02601">
    <property type="entry name" value="Exonuc_VII_L"/>
    <property type="match status" value="1"/>
</dbReference>
<sequence>MPDSLENLIPSPPLAEGALETDETLEPRVFTVSELTRVLKDLLEGAFPFVWVEGEVSNLRVPSSGHVYFSLKDEMAQIQVVLFRREAAKVRFPLKDGLRILCLGRLSLYEPRGQYQLIATIVEPRGAGAMMMAFEELKERLRREGLFDPSRKKSLPLVPSRVGLITSPTGAAVHDFLRVSRGRFPGGQIIIYPTRVQGQEAAGEICQALDFFNLHLPVDVIVICRGGGSLEDLWAFNDEALARAVARSRIPVVSAVGHEVDFTICDFVADHRAPTPTAAAQMVFPDHGELKERLRALERRLQDLVLEGLRGHRQTLKVLTLRLKDPRRRLVEKRLRLEAATSALERSIVRYLATKKARLKALEHRLEALSPYGILSRGYSLVEILPQGRLLTEADQVRPGDLLRLKLKKGRVLCRVLESQS</sequence>
<evidence type="ECO:0000313" key="5">
    <source>
        <dbReference type="EMBL" id="QIJ71273.1"/>
    </source>
</evidence>
<dbReference type="GO" id="GO:0006308">
    <property type="term" value="P:DNA catabolic process"/>
    <property type="evidence" value="ECO:0007669"/>
    <property type="project" value="UniProtKB-UniRule"/>
</dbReference>
<dbReference type="RefSeq" id="WP_166031495.1">
    <property type="nucleotide sequence ID" value="NZ_CP048877.1"/>
</dbReference>
<comment type="catalytic activity">
    <reaction evidence="1 2">
        <text>Exonucleolytic cleavage in either 5'- to 3'- or 3'- to 5'-direction to yield nucleoside 5'-phosphates.</text>
        <dbReference type="EC" id="3.1.11.6"/>
    </reaction>
</comment>
<dbReference type="Proteomes" id="UP000502179">
    <property type="component" value="Chromosome"/>
</dbReference>
<evidence type="ECO:0000259" key="4">
    <source>
        <dbReference type="Pfam" id="PF13742"/>
    </source>
</evidence>
<dbReference type="InterPro" id="IPR020579">
    <property type="entry name" value="Exonuc_VII_lsu_C"/>
</dbReference>
<dbReference type="HAMAP" id="MF_00378">
    <property type="entry name" value="Exonuc_7_L"/>
    <property type="match status" value="1"/>
</dbReference>
<proteinExistence type="inferred from homology"/>
<name>A0A6G7PV19_9BACT</name>
<dbReference type="GO" id="GO:0003676">
    <property type="term" value="F:nucleic acid binding"/>
    <property type="evidence" value="ECO:0007669"/>
    <property type="project" value="InterPro"/>
</dbReference>
<dbReference type="InterPro" id="IPR025824">
    <property type="entry name" value="OB-fold_nuc-bd_dom"/>
</dbReference>
<keyword evidence="1 2" id="KW-0269">Exonuclease</keyword>
<organism evidence="5 6">
    <name type="scientific">Thermosulfuriphilus ammonigenes</name>
    <dbReference type="NCBI Taxonomy" id="1936021"/>
    <lineage>
        <taxon>Bacteria</taxon>
        <taxon>Pseudomonadati</taxon>
        <taxon>Thermodesulfobacteriota</taxon>
        <taxon>Thermodesulfobacteria</taxon>
        <taxon>Thermodesulfobacteriales</taxon>
        <taxon>Thermodesulfobacteriaceae</taxon>
        <taxon>Thermosulfuriphilus</taxon>
    </lineage>
</organism>
<dbReference type="AlphaFoldDB" id="A0A6G7PV19"/>
<comment type="subcellular location">
    <subcellularLocation>
        <location evidence="1 2">Cytoplasm</location>
    </subcellularLocation>
</comment>
<dbReference type="KEGG" id="tav:G4V39_02795"/>
<dbReference type="NCBIfam" id="TIGR00237">
    <property type="entry name" value="xseA"/>
    <property type="match status" value="1"/>
</dbReference>
<keyword evidence="1" id="KW-0963">Cytoplasm</keyword>
<gene>
    <name evidence="1 5" type="primary">xseA</name>
    <name evidence="5" type="ORF">G4V39_02795</name>
</gene>
<keyword evidence="1 2" id="KW-0540">Nuclease</keyword>
<comment type="similarity">
    <text evidence="1 2">Belongs to the XseA family.</text>
</comment>
<comment type="function">
    <text evidence="1">Bidirectionally degrades single-stranded DNA into large acid-insoluble oligonucleotides, which are then degraded further into small acid-soluble oligonucleotides.</text>
</comment>
<keyword evidence="6" id="KW-1185">Reference proteome</keyword>
<feature type="domain" description="Exonuclease VII large subunit C-terminal" evidence="3">
    <location>
        <begin position="146"/>
        <end position="351"/>
    </location>
</feature>
<evidence type="ECO:0000313" key="6">
    <source>
        <dbReference type="Proteomes" id="UP000502179"/>
    </source>
</evidence>
<dbReference type="InterPro" id="IPR003753">
    <property type="entry name" value="Exonuc_VII_L"/>
</dbReference>
<feature type="domain" description="OB-fold nucleic acid binding" evidence="4">
    <location>
        <begin position="30"/>
        <end position="121"/>
    </location>
</feature>
<dbReference type="GO" id="GO:0009318">
    <property type="term" value="C:exodeoxyribonuclease VII complex"/>
    <property type="evidence" value="ECO:0007669"/>
    <property type="project" value="UniProtKB-UniRule"/>
</dbReference>